<dbReference type="RefSeq" id="WP_203367117.1">
    <property type="nucleotide sequence ID" value="NZ_WSFT01000042.1"/>
</dbReference>
<evidence type="ECO:0000256" key="2">
    <source>
        <dbReference type="SAM" id="Phobius"/>
    </source>
</evidence>
<feature type="transmembrane region" description="Helical" evidence="2">
    <location>
        <begin position="60"/>
        <end position="83"/>
    </location>
</feature>
<protein>
    <submittedName>
        <fullName evidence="3">DUF2254 domain-containing protein</fullName>
    </submittedName>
</protein>
<dbReference type="Pfam" id="PF10011">
    <property type="entry name" value="DUF2254"/>
    <property type="match status" value="1"/>
</dbReference>
<feature type="transmembrane region" description="Helical" evidence="2">
    <location>
        <begin position="12"/>
        <end position="34"/>
    </location>
</feature>
<comment type="caution">
    <text evidence="3">The sequence shown here is derived from an EMBL/GenBank/DDBJ whole genome shotgun (WGS) entry which is preliminary data.</text>
</comment>
<organism evidence="3 4">
    <name type="scientific">Anaeromonas frigoriresistens</name>
    <dbReference type="NCBI Taxonomy" id="2683708"/>
    <lineage>
        <taxon>Bacteria</taxon>
        <taxon>Bacillati</taxon>
        <taxon>Bacillota</taxon>
        <taxon>Tissierellia</taxon>
        <taxon>Tissierellales</taxon>
        <taxon>Thermohalobacteraceae</taxon>
        <taxon>Anaeromonas</taxon>
    </lineage>
</organism>
<keyword evidence="2" id="KW-0812">Transmembrane</keyword>
<name>A0A942UYL0_9FIRM</name>
<keyword evidence="4" id="KW-1185">Reference proteome</keyword>
<dbReference type="InterPro" id="IPR018723">
    <property type="entry name" value="DUF2254_membrane"/>
</dbReference>
<dbReference type="SUPFAM" id="SSF54680">
    <property type="entry name" value="Pyrimidine nucleoside phosphorylase C-terminal domain"/>
    <property type="match status" value="1"/>
</dbReference>
<dbReference type="AlphaFoldDB" id="A0A942UYL0"/>
<proteinExistence type="predicted"/>
<gene>
    <name evidence="3" type="ORF">GOQ27_12025</name>
</gene>
<dbReference type="GO" id="GO:0006213">
    <property type="term" value="P:pyrimidine nucleoside metabolic process"/>
    <property type="evidence" value="ECO:0007669"/>
    <property type="project" value="InterPro"/>
</dbReference>
<dbReference type="InterPro" id="IPR036566">
    <property type="entry name" value="PYNP-like_C_sf"/>
</dbReference>
<evidence type="ECO:0000256" key="1">
    <source>
        <dbReference type="ARBA" id="ARBA00022679"/>
    </source>
</evidence>
<reference evidence="3" key="1">
    <citation type="submission" date="2019-12" db="EMBL/GenBank/DDBJ databases">
        <title>Clostridiaceae gen. nov. sp. nov., isolated from sediment in Xinjiang, China.</title>
        <authorList>
            <person name="Zhang R."/>
        </authorList>
    </citation>
    <scope>NUCLEOTIDE SEQUENCE</scope>
    <source>
        <strain evidence="3">D2Q-11</strain>
    </source>
</reference>
<dbReference type="Proteomes" id="UP000724672">
    <property type="component" value="Unassembled WGS sequence"/>
</dbReference>
<feature type="transmembrane region" description="Helical" evidence="2">
    <location>
        <begin position="103"/>
        <end position="125"/>
    </location>
</feature>
<dbReference type="EMBL" id="WSFT01000042">
    <property type="protein sequence ID" value="MBS4539194.1"/>
    <property type="molecule type" value="Genomic_DNA"/>
</dbReference>
<dbReference type="GO" id="GO:0016763">
    <property type="term" value="F:pentosyltransferase activity"/>
    <property type="evidence" value="ECO:0007669"/>
    <property type="project" value="InterPro"/>
</dbReference>
<sequence>MINRWILKLKSKIWFIPVLYGIIAFIFSLLIILIDTFPSELIQIYIPDILLTDFDLAKTILSALAAATITMMTVSFSTIMVVLSTYSSQYSPRTLQDFLNKKATLRILGIFIGTFIYLIISLLFLNENKENGLVLSGLMGVIISIFSVASFILFIHHVATYMQVNKLIYNISQESIALIKKLDAEVINDESIRYEKLHKMNDGNIKIQVLAPTTGYIQLIDSQSLVRIANELNISIKMEKKIGEFILKGSHILTVYTNKAMEDTDSIINQVTIGRHQSMVQDIEFGIQKLVEVALRAISPGINDPNTTVHCIKRLSLILSHISLSYIDTTYYHDKDDILRLTMKYSDFDELLYLSFYQIRYYGDGDASILSALIEGLCLLVESNIKIDKKIWRFAKYLVRGFNKTELENLDKQYINNKIEKLARLTGEDENDLLFN</sequence>
<feature type="transmembrane region" description="Helical" evidence="2">
    <location>
        <begin position="137"/>
        <end position="159"/>
    </location>
</feature>
<keyword evidence="2" id="KW-0472">Membrane</keyword>
<accession>A0A942UYL0</accession>
<evidence type="ECO:0000313" key="3">
    <source>
        <dbReference type="EMBL" id="MBS4539194.1"/>
    </source>
</evidence>
<evidence type="ECO:0000313" key="4">
    <source>
        <dbReference type="Proteomes" id="UP000724672"/>
    </source>
</evidence>
<keyword evidence="1" id="KW-0808">Transferase</keyword>
<keyword evidence="2" id="KW-1133">Transmembrane helix</keyword>